<dbReference type="PROSITE" id="PS50181">
    <property type="entry name" value="FBOX"/>
    <property type="match status" value="1"/>
</dbReference>
<gene>
    <name evidence="2" type="ORF">SI65_02490</name>
</gene>
<evidence type="ECO:0000313" key="2">
    <source>
        <dbReference type="EMBL" id="ODM21646.1"/>
    </source>
</evidence>
<dbReference type="InterPro" id="IPR036047">
    <property type="entry name" value="F-box-like_dom_sf"/>
</dbReference>
<dbReference type="SMART" id="SM00256">
    <property type="entry name" value="FBOX"/>
    <property type="match status" value="1"/>
</dbReference>
<feature type="domain" description="F-box" evidence="1">
    <location>
        <begin position="55"/>
        <end position="101"/>
    </location>
</feature>
<dbReference type="AlphaFoldDB" id="A0A1E3BMN3"/>
<accession>A0A1E3BMN3</accession>
<dbReference type="Gene3D" id="1.20.1280.50">
    <property type="match status" value="1"/>
</dbReference>
<proteinExistence type="predicted"/>
<organism evidence="2 3">
    <name type="scientific">Aspergillus cristatus</name>
    <name type="common">Chinese Fuzhuan brick tea-fermentation fungus</name>
    <name type="synonym">Eurotium cristatum</name>
    <dbReference type="NCBI Taxonomy" id="573508"/>
    <lineage>
        <taxon>Eukaryota</taxon>
        <taxon>Fungi</taxon>
        <taxon>Dikarya</taxon>
        <taxon>Ascomycota</taxon>
        <taxon>Pezizomycotina</taxon>
        <taxon>Eurotiomycetes</taxon>
        <taxon>Eurotiomycetidae</taxon>
        <taxon>Eurotiales</taxon>
        <taxon>Aspergillaceae</taxon>
        <taxon>Aspergillus</taxon>
        <taxon>Aspergillus subgen. Aspergillus</taxon>
    </lineage>
</organism>
<dbReference type="OrthoDB" id="5295250at2759"/>
<name>A0A1E3BMN3_ASPCR</name>
<sequence length="487" mass="56114">MEVYHDHQVEEILIRFQNLRSKSARRAVYLNVLNELRVDERRELKNHIDKTSFHRDILGSLPLELAVQITSYLEIADLFNLQSVCKRWKSLLTNRLVRDSVLNWRYGPGTVDTSSNLAFLHFARDRVMLERGQPVSQSHFSWQLQTYQISMNPMDYCSGRYAWVEMDTFVFVRHLRSGVLQRFCTENRDIFDNVRITDQIVAALSRRGTCHVWHLHTNTEGVFHLPSANFNKFVANGTKVAFGFRENVLQWDLSTQATHAIRVPTGLHLIILHPTLDRLATVHISNRDTGRFAGSIPTDRAVFMLRRFYRNGSTGAFLDEEPEILPLPSDIGPGGNFYEDLTDRKARCNHRLGSLHINWHNNRDLTEALILTADPRTFQIYMHRTHQGSIHNVGLSMAAIAPDLLYYIRKADGDPTIWISNPRAKRAHRPSPMLSRELLRKGVKWEEFDRKFMILGDGCSALLVDASGLRVWSFDREEQAMGAIPIS</sequence>
<dbReference type="VEuPathDB" id="FungiDB:SI65_02490"/>
<evidence type="ECO:0000313" key="3">
    <source>
        <dbReference type="Proteomes" id="UP000094569"/>
    </source>
</evidence>
<dbReference type="SUPFAM" id="SSF82171">
    <property type="entry name" value="DPP6 N-terminal domain-like"/>
    <property type="match status" value="1"/>
</dbReference>
<dbReference type="InterPro" id="IPR001810">
    <property type="entry name" value="F-box_dom"/>
</dbReference>
<dbReference type="Proteomes" id="UP000094569">
    <property type="component" value="Unassembled WGS sequence"/>
</dbReference>
<protein>
    <recommendedName>
        <fullName evidence="1">F-box domain-containing protein</fullName>
    </recommendedName>
</protein>
<dbReference type="Pfam" id="PF12937">
    <property type="entry name" value="F-box-like"/>
    <property type="match status" value="1"/>
</dbReference>
<evidence type="ECO:0000259" key="1">
    <source>
        <dbReference type="PROSITE" id="PS50181"/>
    </source>
</evidence>
<comment type="caution">
    <text evidence="2">The sequence shown here is derived from an EMBL/GenBank/DDBJ whole genome shotgun (WGS) entry which is preliminary data.</text>
</comment>
<keyword evidence="3" id="KW-1185">Reference proteome</keyword>
<dbReference type="EMBL" id="JXNT01000002">
    <property type="protein sequence ID" value="ODM21646.1"/>
    <property type="molecule type" value="Genomic_DNA"/>
</dbReference>
<dbReference type="SUPFAM" id="SSF81383">
    <property type="entry name" value="F-box domain"/>
    <property type="match status" value="1"/>
</dbReference>
<reference evidence="2 3" key="1">
    <citation type="journal article" date="2016" name="BMC Genomics">
        <title>Comparative genomic and transcriptomic analyses of the Fuzhuan brick tea-fermentation fungus Aspergillus cristatus.</title>
        <authorList>
            <person name="Ge Y."/>
            <person name="Wang Y."/>
            <person name="Liu Y."/>
            <person name="Tan Y."/>
            <person name="Ren X."/>
            <person name="Zhang X."/>
            <person name="Hyde K.D."/>
            <person name="Liu Y."/>
            <person name="Liu Z."/>
        </authorList>
    </citation>
    <scope>NUCLEOTIDE SEQUENCE [LARGE SCALE GENOMIC DNA]</scope>
    <source>
        <strain evidence="2 3">GZAAS20.1005</strain>
    </source>
</reference>